<gene>
    <name evidence="7" type="ORF">GAH_01826</name>
</gene>
<dbReference type="GO" id="GO:0009097">
    <property type="term" value="P:isoleucine biosynthetic process"/>
    <property type="evidence" value="ECO:0007669"/>
    <property type="project" value="TreeGrafter"/>
</dbReference>
<dbReference type="InParanoid" id="A0A0F7DBD4"/>
<dbReference type="GO" id="GO:0044272">
    <property type="term" value="P:sulfur compound biosynthetic process"/>
    <property type="evidence" value="ECO:0007669"/>
    <property type="project" value="UniProtKB-ARBA"/>
</dbReference>
<dbReference type="GeneID" id="24804393"/>
<evidence type="ECO:0000313" key="8">
    <source>
        <dbReference type="Proteomes" id="UP000034723"/>
    </source>
</evidence>
<dbReference type="Pfam" id="PF02776">
    <property type="entry name" value="TPP_enzyme_N"/>
    <property type="match status" value="1"/>
</dbReference>
<dbReference type="SUPFAM" id="SSF52467">
    <property type="entry name" value="DHS-like NAD/FAD-binding domain"/>
    <property type="match status" value="1"/>
</dbReference>
<dbReference type="Pfam" id="PF00205">
    <property type="entry name" value="TPP_enzyme_M"/>
    <property type="match status" value="1"/>
</dbReference>
<dbReference type="CDD" id="cd07035">
    <property type="entry name" value="TPP_PYR_POX_like"/>
    <property type="match status" value="1"/>
</dbReference>
<dbReference type="AlphaFoldDB" id="A0A0F7DBD4"/>
<dbReference type="Pfam" id="PF02775">
    <property type="entry name" value="TPP_enzyme_C"/>
    <property type="match status" value="1"/>
</dbReference>
<feature type="domain" description="Thiamine pyrophosphate enzyme TPP-binding" evidence="5">
    <location>
        <begin position="386"/>
        <end position="525"/>
    </location>
</feature>
<protein>
    <submittedName>
        <fullName evidence="7">Thiamine pyrophosphate-requiring protein</fullName>
        <ecNumber evidence="7">2.2.1.6</ecNumber>
    </submittedName>
</protein>
<sequence length="551" mass="60616">MASVAELIAESLVRAGVERVYGIIGTSVLDFYDVLQNYGDKLKVITVRHEQSAVSAADAEFRAAGKLSAAIVHAGPGFLNTTIALGMAMKDRVPFLLISGGVKRRLRETDAWLEVNQRAIADGLVKAYEVVEDAGEVGDALSRAFEGMLSYPYGPAIIEVPEDVWREETNSQPPEVGKEIHGEVDDGEVGRVMERMRRAERPVILACGELVRRSFSQNDLERVSEHLSAPVITSGNGRGTLPEDSPLTLGRVGFGGGNLAADRVFERADFVLVLGNELDDITTYSYTLAPQGDVVVVSEDPSAEVRPLYYELIRANPAAFLRRMAELCDAVEKKDEWLREVEGARSEWSALLREFSERNSRLCNPGRFFDLLDKRLDRDRVVVAGQGTHVIFANNNLRVFSPGSYLASTNLGAMGYALPAAIGAKLACPEKQVVCVAGDGEILMTVQELETVRRENLDLKIVVVNDSSYRVLYLKQVLQKQGRVFQTLLSNPDFVRLAESFDIPATRVESSNGIEEAIEFLLEDGARMVELVIDRDEIPPLNLDATLRMGV</sequence>
<keyword evidence="8" id="KW-1185">Reference proteome</keyword>
<dbReference type="STRING" id="113653.GAH_01826"/>
<dbReference type="GO" id="GO:0009099">
    <property type="term" value="P:L-valine biosynthetic process"/>
    <property type="evidence" value="ECO:0007669"/>
    <property type="project" value="TreeGrafter"/>
</dbReference>
<dbReference type="RefSeq" id="WP_048096261.1">
    <property type="nucleotide sequence ID" value="NZ_CP011267.1"/>
</dbReference>
<evidence type="ECO:0000259" key="5">
    <source>
        <dbReference type="Pfam" id="PF02775"/>
    </source>
</evidence>
<dbReference type="CDD" id="cd00568">
    <property type="entry name" value="TPP_enzymes"/>
    <property type="match status" value="1"/>
</dbReference>
<dbReference type="SUPFAM" id="SSF52518">
    <property type="entry name" value="Thiamin diphosphate-binding fold (THDP-binding)"/>
    <property type="match status" value="2"/>
</dbReference>
<dbReference type="HOGENOM" id="CLU_013748_3_1_2"/>
<dbReference type="EC" id="2.2.1.6" evidence="7"/>
<evidence type="ECO:0000259" key="6">
    <source>
        <dbReference type="Pfam" id="PF02776"/>
    </source>
</evidence>
<dbReference type="InterPro" id="IPR012001">
    <property type="entry name" value="Thiamin_PyroP_enz_TPP-bd_dom"/>
</dbReference>
<dbReference type="GO" id="GO:0000287">
    <property type="term" value="F:magnesium ion binding"/>
    <property type="evidence" value="ECO:0007669"/>
    <property type="project" value="InterPro"/>
</dbReference>
<evidence type="ECO:0000259" key="4">
    <source>
        <dbReference type="Pfam" id="PF00205"/>
    </source>
</evidence>
<organism evidence="7 8">
    <name type="scientific">Geoglobus ahangari</name>
    <dbReference type="NCBI Taxonomy" id="113653"/>
    <lineage>
        <taxon>Archaea</taxon>
        <taxon>Methanobacteriati</taxon>
        <taxon>Methanobacteriota</taxon>
        <taxon>Archaeoglobi</taxon>
        <taxon>Archaeoglobales</taxon>
        <taxon>Archaeoglobaceae</taxon>
        <taxon>Geoglobus</taxon>
    </lineage>
</organism>
<feature type="domain" description="Thiamine pyrophosphate enzyme central" evidence="4">
    <location>
        <begin position="191"/>
        <end position="302"/>
    </location>
</feature>
<dbReference type="KEGG" id="gah:GAH_01826"/>
<dbReference type="InterPro" id="IPR045229">
    <property type="entry name" value="TPP_enz"/>
</dbReference>
<dbReference type="InterPro" id="IPR029061">
    <property type="entry name" value="THDP-binding"/>
</dbReference>
<dbReference type="Gene3D" id="3.40.50.1220">
    <property type="entry name" value="TPP-binding domain"/>
    <property type="match status" value="1"/>
</dbReference>
<dbReference type="GO" id="GO:0030976">
    <property type="term" value="F:thiamine pyrophosphate binding"/>
    <property type="evidence" value="ECO:0007669"/>
    <property type="project" value="InterPro"/>
</dbReference>
<dbReference type="Proteomes" id="UP000034723">
    <property type="component" value="Chromosome"/>
</dbReference>
<accession>A0A0F7DBD4</accession>
<dbReference type="GO" id="GO:0005948">
    <property type="term" value="C:acetolactate synthase complex"/>
    <property type="evidence" value="ECO:0007669"/>
    <property type="project" value="TreeGrafter"/>
</dbReference>
<evidence type="ECO:0000313" key="7">
    <source>
        <dbReference type="EMBL" id="AKG90896.1"/>
    </source>
</evidence>
<keyword evidence="7" id="KW-0808">Transferase</keyword>
<dbReference type="Gene3D" id="3.40.50.970">
    <property type="match status" value="2"/>
</dbReference>
<feature type="domain" description="Thiamine pyrophosphate enzyme N-terminal TPP-binding" evidence="6">
    <location>
        <begin position="4"/>
        <end position="112"/>
    </location>
</feature>
<evidence type="ECO:0000256" key="3">
    <source>
        <dbReference type="RuleBase" id="RU362132"/>
    </source>
</evidence>
<dbReference type="EMBL" id="CP011267">
    <property type="protein sequence ID" value="AKG90896.1"/>
    <property type="molecule type" value="Genomic_DNA"/>
</dbReference>
<evidence type="ECO:0000256" key="2">
    <source>
        <dbReference type="ARBA" id="ARBA00023052"/>
    </source>
</evidence>
<dbReference type="GO" id="GO:0050660">
    <property type="term" value="F:flavin adenine dinucleotide binding"/>
    <property type="evidence" value="ECO:0007669"/>
    <property type="project" value="TreeGrafter"/>
</dbReference>
<dbReference type="InterPro" id="IPR029035">
    <property type="entry name" value="DHS-like_NAD/FAD-binding_dom"/>
</dbReference>
<proteinExistence type="inferred from homology"/>
<reference evidence="7 8" key="1">
    <citation type="submission" date="2015-04" db="EMBL/GenBank/DDBJ databases">
        <title>The complete genome sequence of the hyperthermophilic, obligate iron-reducing archaeon Geoglobus ahangari strain 234T.</title>
        <authorList>
            <person name="Manzella M.P."/>
            <person name="Holmes D.E."/>
            <person name="Rocheleau J.M."/>
            <person name="Chung A."/>
            <person name="Reguera G."/>
            <person name="Kashefi K."/>
        </authorList>
    </citation>
    <scope>NUCLEOTIDE SEQUENCE [LARGE SCALE GENOMIC DNA]</scope>
    <source>
        <strain evidence="7 8">234</strain>
    </source>
</reference>
<dbReference type="PANTHER" id="PTHR18968">
    <property type="entry name" value="THIAMINE PYROPHOSPHATE ENZYMES"/>
    <property type="match status" value="1"/>
</dbReference>
<dbReference type="GO" id="GO:0003984">
    <property type="term" value="F:acetolactate synthase activity"/>
    <property type="evidence" value="ECO:0007669"/>
    <property type="project" value="UniProtKB-EC"/>
</dbReference>
<dbReference type="InterPro" id="IPR012000">
    <property type="entry name" value="Thiamin_PyroP_enz_cen_dom"/>
</dbReference>
<dbReference type="InterPro" id="IPR011766">
    <property type="entry name" value="TPP_enzyme_TPP-bd"/>
</dbReference>
<dbReference type="PANTHER" id="PTHR18968:SF13">
    <property type="entry name" value="ACETOLACTATE SYNTHASE CATALYTIC SUBUNIT, MITOCHONDRIAL"/>
    <property type="match status" value="1"/>
</dbReference>
<comment type="similarity">
    <text evidence="1 3">Belongs to the TPP enzyme family.</text>
</comment>
<name>A0A0F7DBD4_9EURY</name>
<evidence type="ECO:0000256" key="1">
    <source>
        <dbReference type="ARBA" id="ARBA00007812"/>
    </source>
</evidence>
<keyword evidence="2 3" id="KW-0786">Thiamine pyrophosphate</keyword>